<organism evidence="2 3">
    <name type="scientific">Umbelopsis vinacea</name>
    <dbReference type="NCBI Taxonomy" id="44442"/>
    <lineage>
        <taxon>Eukaryota</taxon>
        <taxon>Fungi</taxon>
        <taxon>Fungi incertae sedis</taxon>
        <taxon>Mucoromycota</taxon>
        <taxon>Mucoromycotina</taxon>
        <taxon>Umbelopsidomycetes</taxon>
        <taxon>Umbelopsidales</taxon>
        <taxon>Umbelopsidaceae</taxon>
        <taxon>Umbelopsis</taxon>
    </lineage>
</organism>
<name>A0A8H7PP42_9FUNG</name>
<protein>
    <recommendedName>
        <fullName evidence="4">Haloacid dehalogenase</fullName>
    </recommendedName>
</protein>
<reference evidence="2" key="1">
    <citation type="submission" date="2020-12" db="EMBL/GenBank/DDBJ databases">
        <title>Metabolic potential, ecology and presence of endohyphal bacteria is reflected in genomic diversity of Mucoromycotina.</title>
        <authorList>
            <person name="Muszewska A."/>
            <person name="Okrasinska A."/>
            <person name="Steczkiewicz K."/>
            <person name="Drgas O."/>
            <person name="Orlowska M."/>
            <person name="Perlinska-Lenart U."/>
            <person name="Aleksandrzak-Piekarczyk T."/>
            <person name="Szatraj K."/>
            <person name="Zielenkiewicz U."/>
            <person name="Pilsyk S."/>
            <person name="Malc E."/>
            <person name="Mieczkowski P."/>
            <person name="Kruszewska J.S."/>
            <person name="Biernat P."/>
            <person name="Pawlowska J."/>
        </authorList>
    </citation>
    <scope>NUCLEOTIDE SEQUENCE</scope>
    <source>
        <strain evidence="2">WA0000051536</strain>
    </source>
</reference>
<dbReference type="Pfam" id="PF00702">
    <property type="entry name" value="Hydrolase"/>
    <property type="match status" value="1"/>
</dbReference>
<keyword evidence="1" id="KW-0378">Hydrolase</keyword>
<dbReference type="GO" id="GO:0016787">
    <property type="term" value="F:hydrolase activity"/>
    <property type="evidence" value="ECO:0007669"/>
    <property type="project" value="UniProtKB-KW"/>
</dbReference>
<dbReference type="PANTHER" id="PTHR43316:SF4">
    <property type="entry name" value="ACID DEHALOGENASE, PUTATIVE (AFU_ORTHOLOGUE AFUA_8G05870)-RELATED"/>
    <property type="match status" value="1"/>
</dbReference>
<evidence type="ECO:0008006" key="4">
    <source>
        <dbReference type="Google" id="ProtNLM"/>
    </source>
</evidence>
<dbReference type="InterPro" id="IPR051540">
    <property type="entry name" value="S-2-haloacid_dehalogenase"/>
</dbReference>
<sequence>MPTVAFDILGTLFAFDVVVDVVHDHLKLASRDESKRLFHTWLWSSLRDYFATSHNGPYIQLMVILRNSLQRTVSAQGYDIKLNEDSIDQIMGTFKTLEPMPTALDAIKLLQKQGNWNIWAVTNGGKEATQELMRRAGILDAFGDGANILSCDDLLLSKPHPRVYTELMRTVIRKTKLIENFYLVATHAWDLAGAKNAAFRTVFLTSEEKIYIKEAYGNIGPDIEDDSMLGCISQMIGQEQKRSLL</sequence>
<keyword evidence="3" id="KW-1185">Reference proteome</keyword>
<comment type="caution">
    <text evidence="2">The sequence shown here is derived from an EMBL/GenBank/DDBJ whole genome shotgun (WGS) entry which is preliminary data.</text>
</comment>
<dbReference type="OrthoDB" id="2363873at2759"/>
<dbReference type="Gene3D" id="3.40.50.1000">
    <property type="entry name" value="HAD superfamily/HAD-like"/>
    <property type="match status" value="1"/>
</dbReference>
<dbReference type="AlphaFoldDB" id="A0A8H7PP42"/>
<accession>A0A8H7PP42</accession>
<evidence type="ECO:0000256" key="1">
    <source>
        <dbReference type="ARBA" id="ARBA00022801"/>
    </source>
</evidence>
<dbReference type="Gene3D" id="1.10.150.240">
    <property type="entry name" value="Putative phosphatase, domain 2"/>
    <property type="match status" value="1"/>
</dbReference>
<proteinExistence type="predicted"/>
<dbReference type="SUPFAM" id="SSF56784">
    <property type="entry name" value="HAD-like"/>
    <property type="match status" value="1"/>
</dbReference>
<dbReference type="SFLD" id="SFLDG01129">
    <property type="entry name" value="C1.5:_HAD__Beta-PGM__Phosphata"/>
    <property type="match status" value="1"/>
</dbReference>
<dbReference type="InterPro" id="IPR023214">
    <property type="entry name" value="HAD_sf"/>
</dbReference>
<dbReference type="EMBL" id="JAEPRA010000012">
    <property type="protein sequence ID" value="KAG2177632.1"/>
    <property type="molecule type" value="Genomic_DNA"/>
</dbReference>
<evidence type="ECO:0000313" key="2">
    <source>
        <dbReference type="EMBL" id="KAG2177632.1"/>
    </source>
</evidence>
<dbReference type="InterPro" id="IPR036412">
    <property type="entry name" value="HAD-like_sf"/>
</dbReference>
<dbReference type="SFLD" id="SFLDS00003">
    <property type="entry name" value="Haloacid_Dehalogenase"/>
    <property type="match status" value="1"/>
</dbReference>
<evidence type="ECO:0000313" key="3">
    <source>
        <dbReference type="Proteomes" id="UP000612746"/>
    </source>
</evidence>
<dbReference type="PANTHER" id="PTHR43316">
    <property type="entry name" value="HYDROLASE, HALOACID DELAHOGENASE-RELATED"/>
    <property type="match status" value="1"/>
</dbReference>
<dbReference type="InterPro" id="IPR023198">
    <property type="entry name" value="PGP-like_dom2"/>
</dbReference>
<gene>
    <name evidence="2" type="ORF">INT44_008146</name>
</gene>
<dbReference type="Proteomes" id="UP000612746">
    <property type="component" value="Unassembled WGS sequence"/>
</dbReference>